<evidence type="ECO:0000256" key="6">
    <source>
        <dbReference type="ARBA" id="ARBA00022989"/>
    </source>
</evidence>
<keyword evidence="7 8" id="KW-0472">Membrane</keyword>
<gene>
    <name evidence="10" type="ORF">EKD02_05045</name>
</gene>
<protein>
    <submittedName>
        <fullName evidence="10">Glycosyltransferase family 39 protein</fullName>
    </submittedName>
</protein>
<keyword evidence="6 8" id="KW-1133">Transmembrane helix</keyword>
<feature type="transmembrane region" description="Helical" evidence="8">
    <location>
        <begin position="168"/>
        <end position="198"/>
    </location>
</feature>
<dbReference type="PANTHER" id="PTHR33908">
    <property type="entry name" value="MANNOSYLTRANSFERASE YKCB-RELATED"/>
    <property type="match status" value="1"/>
</dbReference>
<feature type="transmembrane region" description="Helical" evidence="8">
    <location>
        <begin position="297"/>
        <end position="314"/>
    </location>
</feature>
<dbReference type="PANTHER" id="PTHR33908:SF3">
    <property type="entry name" value="UNDECAPRENYL PHOSPHATE-ALPHA-4-AMINO-4-DEOXY-L-ARABINOSE ARABINOSYL TRANSFERASE"/>
    <property type="match status" value="1"/>
</dbReference>
<evidence type="ECO:0000259" key="9">
    <source>
        <dbReference type="Pfam" id="PF13231"/>
    </source>
</evidence>
<evidence type="ECO:0000256" key="7">
    <source>
        <dbReference type="ARBA" id="ARBA00023136"/>
    </source>
</evidence>
<feature type="transmembrane region" description="Helical" evidence="8">
    <location>
        <begin position="88"/>
        <end position="108"/>
    </location>
</feature>
<evidence type="ECO:0000256" key="1">
    <source>
        <dbReference type="ARBA" id="ARBA00004651"/>
    </source>
</evidence>
<accession>A0A432AW02</accession>
<keyword evidence="2" id="KW-1003">Cell membrane</keyword>
<keyword evidence="4 10" id="KW-0808">Transferase</keyword>
<dbReference type="InterPro" id="IPR038731">
    <property type="entry name" value="RgtA/B/C-like"/>
</dbReference>
<dbReference type="GO" id="GO:0009103">
    <property type="term" value="P:lipopolysaccharide biosynthetic process"/>
    <property type="evidence" value="ECO:0007669"/>
    <property type="project" value="UniProtKB-ARBA"/>
</dbReference>
<evidence type="ECO:0000256" key="8">
    <source>
        <dbReference type="SAM" id="Phobius"/>
    </source>
</evidence>
<evidence type="ECO:0000256" key="3">
    <source>
        <dbReference type="ARBA" id="ARBA00022676"/>
    </source>
</evidence>
<feature type="transmembrane region" description="Helical" evidence="8">
    <location>
        <begin position="346"/>
        <end position="363"/>
    </location>
</feature>
<dbReference type="Proteomes" id="UP000279908">
    <property type="component" value="Unassembled WGS sequence"/>
</dbReference>
<feature type="transmembrane region" description="Helical" evidence="8">
    <location>
        <begin position="320"/>
        <end position="339"/>
    </location>
</feature>
<evidence type="ECO:0000256" key="2">
    <source>
        <dbReference type="ARBA" id="ARBA00022475"/>
    </source>
</evidence>
<feature type="transmembrane region" description="Helical" evidence="8">
    <location>
        <begin position="416"/>
        <end position="435"/>
    </location>
</feature>
<feature type="transmembrane region" description="Helical" evidence="8">
    <location>
        <begin position="12"/>
        <end position="32"/>
    </location>
</feature>
<dbReference type="GO" id="GO:0005886">
    <property type="term" value="C:plasma membrane"/>
    <property type="evidence" value="ECO:0007669"/>
    <property type="project" value="UniProtKB-SubCell"/>
</dbReference>
<keyword evidence="5 8" id="KW-0812">Transmembrane</keyword>
<dbReference type="Pfam" id="PF13231">
    <property type="entry name" value="PMT_2"/>
    <property type="match status" value="1"/>
</dbReference>
<sequence length="515" mass="57565">MTDRGPQSGTGLYAAMLGILVLASFFAVLGNAPLFDVDEGAFSEATREMAASGNYLTTYLNGAPRFDKPVLIYWMQLLSIKTFGLNEFGLRFPSALFAGGWAMAMFFFARREFSQREAFLGSAMLVLSLQVTIIAKAAIADALLNFFLALTMLAIMRHYRTGSSRMLLVAFAAMGFGMLTKGPIALLIPIAVTFLFNLQEFRLKEWFRMVLNPWGILIFLAIALPWYLLEYHDQGMAFIEGFFLKHNVNRFSSSLEGHSGSLFYYIPVILIGLLPFTGLFFTLLFHLRSFMADRINRFLFIWAAFVFVFFSLSGTKLPHYMIYGYTPLFLLMARALPLSPHPRLQVIWPLSLSALILALPLALPEMASEAPNAYVGDIIEAAILLLDSHHMAITLTAAAAMGVLALLPRISSGTRLVATGIVFSLFINLHIMPLAGKLMQEPVKEAALLAKRNGWKIVMWKVDYPSFLVYSESFVEKRAPRGGEIVLTTTRYLDRLESPAVLYRKNGIVLLKTYE</sequence>
<evidence type="ECO:0000256" key="4">
    <source>
        <dbReference type="ARBA" id="ARBA00022679"/>
    </source>
</evidence>
<evidence type="ECO:0000313" key="10">
    <source>
        <dbReference type="EMBL" id="RTY38450.1"/>
    </source>
</evidence>
<feature type="transmembrane region" description="Helical" evidence="8">
    <location>
        <begin position="383"/>
        <end position="407"/>
    </location>
</feature>
<proteinExistence type="predicted"/>
<feature type="transmembrane region" description="Helical" evidence="8">
    <location>
        <begin position="120"/>
        <end position="148"/>
    </location>
</feature>
<reference evidence="10 11" key="1">
    <citation type="submission" date="2018-12" db="EMBL/GenBank/DDBJ databases">
        <authorList>
            <person name="Lunina O.N."/>
            <person name="Grouzdev D.S."/>
            <person name="Gorlenko V.M."/>
            <person name="Savvichev A.S."/>
        </authorList>
    </citation>
    <scope>NUCLEOTIDE SEQUENCE [LARGE SCALE GENOMIC DNA]</scope>
    <source>
        <strain evidence="10 11">BrKhr-17</strain>
    </source>
</reference>
<comment type="caution">
    <text evidence="10">The sequence shown here is derived from an EMBL/GenBank/DDBJ whole genome shotgun (WGS) entry which is preliminary data.</text>
</comment>
<keyword evidence="3" id="KW-0328">Glycosyltransferase</keyword>
<dbReference type="InterPro" id="IPR050297">
    <property type="entry name" value="LipidA_mod_glycosyltrf_83"/>
</dbReference>
<dbReference type="GO" id="GO:0010041">
    <property type="term" value="P:response to iron(III) ion"/>
    <property type="evidence" value="ECO:0007669"/>
    <property type="project" value="TreeGrafter"/>
</dbReference>
<dbReference type="RefSeq" id="WP_126384205.1">
    <property type="nucleotide sequence ID" value="NZ_RXYK01000005.1"/>
</dbReference>
<feature type="transmembrane region" description="Helical" evidence="8">
    <location>
        <begin position="210"/>
        <end position="228"/>
    </location>
</feature>
<dbReference type="GO" id="GO:0016763">
    <property type="term" value="F:pentosyltransferase activity"/>
    <property type="evidence" value="ECO:0007669"/>
    <property type="project" value="TreeGrafter"/>
</dbReference>
<comment type="subcellular location">
    <subcellularLocation>
        <location evidence="1">Cell membrane</location>
        <topology evidence="1">Multi-pass membrane protein</topology>
    </subcellularLocation>
</comment>
<feature type="transmembrane region" description="Helical" evidence="8">
    <location>
        <begin position="262"/>
        <end position="285"/>
    </location>
</feature>
<evidence type="ECO:0000313" key="11">
    <source>
        <dbReference type="Proteomes" id="UP000279908"/>
    </source>
</evidence>
<evidence type="ECO:0000256" key="5">
    <source>
        <dbReference type="ARBA" id="ARBA00022692"/>
    </source>
</evidence>
<dbReference type="EMBL" id="RXYK01000005">
    <property type="protein sequence ID" value="RTY38450.1"/>
    <property type="molecule type" value="Genomic_DNA"/>
</dbReference>
<name>A0A432AW02_CHLPH</name>
<dbReference type="AlphaFoldDB" id="A0A432AW02"/>
<organism evidence="10 11">
    <name type="scientific">Chlorobium phaeovibrioides</name>
    <dbReference type="NCBI Taxonomy" id="1094"/>
    <lineage>
        <taxon>Bacteria</taxon>
        <taxon>Pseudomonadati</taxon>
        <taxon>Chlorobiota</taxon>
        <taxon>Chlorobiia</taxon>
        <taxon>Chlorobiales</taxon>
        <taxon>Chlorobiaceae</taxon>
        <taxon>Chlorobium/Pelodictyon group</taxon>
        <taxon>Chlorobium</taxon>
    </lineage>
</organism>
<feature type="domain" description="Glycosyltransferase RgtA/B/C/D-like" evidence="9">
    <location>
        <begin position="67"/>
        <end position="226"/>
    </location>
</feature>